<dbReference type="EMBL" id="CP021509">
    <property type="protein sequence ID" value="ARW47385.1"/>
    <property type="molecule type" value="Genomic_DNA"/>
</dbReference>
<gene>
    <name evidence="1" type="ORF">S1001342_01039</name>
</gene>
<evidence type="ECO:0000313" key="1">
    <source>
        <dbReference type="EMBL" id="ARW47385.1"/>
    </source>
</evidence>
<dbReference type="Proteomes" id="UP000196205">
    <property type="component" value="Chromosome"/>
</dbReference>
<name>A0A1Y0Y8Q5_ACEPA</name>
<evidence type="ECO:0000313" key="2">
    <source>
        <dbReference type="Proteomes" id="UP000196205"/>
    </source>
</evidence>
<reference evidence="1 2" key="1">
    <citation type="submission" date="2017-05" db="EMBL/GenBank/DDBJ databases">
        <title>Genome sequence of Acetobacter pasteurianus subsp. pasteurianus strain SRCM101342.</title>
        <authorList>
            <person name="Cho S.H."/>
        </authorList>
    </citation>
    <scope>NUCLEOTIDE SEQUENCE [LARGE SCALE GENOMIC DNA]</scope>
    <source>
        <strain evidence="1 2">SRCM101342</strain>
    </source>
</reference>
<protein>
    <submittedName>
        <fullName evidence="1">Uncharacterized protein</fullName>
    </submittedName>
</protein>
<sequence>MSITKVEVGSCYRYNGRDMQILQKSPAPPGGYMVAWKTIDDEPLITGGTGEPIFCASAVLLRRVVS</sequence>
<proteinExistence type="predicted"/>
<organism evidence="1 2">
    <name type="scientific">Acetobacter pasteurianus subsp. pasteurianus</name>
    <dbReference type="NCBI Taxonomy" id="481145"/>
    <lineage>
        <taxon>Bacteria</taxon>
        <taxon>Pseudomonadati</taxon>
        <taxon>Pseudomonadota</taxon>
        <taxon>Alphaproteobacteria</taxon>
        <taxon>Acetobacterales</taxon>
        <taxon>Acetobacteraceae</taxon>
        <taxon>Acetobacter</taxon>
    </lineage>
</organism>
<dbReference type="AlphaFoldDB" id="A0A1Y0Y8Q5"/>
<accession>A0A1Y0Y8Q5</accession>